<proteinExistence type="predicted"/>
<dbReference type="EMBL" id="CP032152">
    <property type="protein sequence ID" value="QLL29596.1"/>
    <property type="molecule type" value="Genomic_DNA"/>
</dbReference>
<dbReference type="Proteomes" id="UP000261812">
    <property type="component" value="Chromosome"/>
</dbReference>
<evidence type="ECO:0000313" key="2">
    <source>
        <dbReference type="Proteomes" id="UP000261812"/>
    </source>
</evidence>
<gene>
    <name evidence="1" type="ORF">D3A95_00010</name>
</gene>
<accession>A0A7D6J188</accession>
<organism evidence="1 2">
    <name type="scientific">Thermosynechococcus sichuanensis E542</name>
    <dbReference type="NCBI Taxonomy" id="2016101"/>
    <lineage>
        <taxon>Bacteria</taxon>
        <taxon>Bacillati</taxon>
        <taxon>Cyanobacteriota</taxon>
        <taxon>Cyanophyceae</taxon>
        <taxon>Acaryochloridales</taxon>
        <taxon>Thermosynechococcaceae</taxon>
        <taxon>Thermosynechococcus</taxon>
        <taxon>Thermosynechococcus sichuanensis</taxon>
    </lineage>
</organism>
<protein>
    <submittedName>
        <fullName evidence="1">DUF3288 family protein</fullName>
    </submittedName>
</protein>
<reference evidence="2" key="1">
    <citation type="submission" date="2018-09" db="EMBL/GenBank/DDBJ databases">
        <title>Complete genome sequence of thermophilic cyanobacteria strain Thermosynechococcus elongatus PKUAC-SCTE542.</title>
        <authorList>
            <person name="Liang Y."/>
            <person name="Tang J."/>
            <person name="Daroch M."/>
        </authorList>
    </citation>
    <scope>NUCLEOTIDE SEQUENCE [LARGE SCALE GENOMIC DNA]</scope>
    <source>
        <strain evidence="2">E542</strain>
    </source>
</reference>
<dbReference type="AlphaFoldDB" id="A0A7D6J188"/>
<evidence type="ECO:0000313" key="1">
    <source>
        <dbReference type="EMBL" id="QLL29596.1"/>
    </source>
</evidence>
<keyword evidence="2" id="KW-1185">Reference proteome</keyword>
<sequence length="94" mass="11029">MTNPQNLQHPREAQDRLVLERLLQEGMSDYNLAELARLLIRYDGFPGAETNKKLMAELLEKWQLTEEELFERTRAIHARGGVYKVGSDKREDWT</sequence>
<name>A0A7D6J188_9CYAN</name>
<dbReference type="KEGG" id="tsq:D3A95_00010"/>
<dbReference type="RefSeq" id="WP_181495379.1">
    <property type="nucleotide sequence ID" value="NZ_CP032152.1"/>
</dbReference>
<dbReference type="Pfam" id="PF11691">
    <property type="entry name" value="DUF3288"/>
    <property type="match status" value="1"/>
</dbReference>
<dbReference type="InterPro" id="IPR021705">
    <property type="entry name" value="DUF3288"/>
</dbReference>